<sequence>MSVTIDDKEFKEGIDKFINQQLRKSIIAGMEKACLKIEDTAKDKAPKDLGQLAGSIGSEVEDNGSEVEGFITATAEHAPYVHEGTGIYAKGGNGRKTPWFYKNRDGKVIKTNGQIPQPFMQEAIDEEWNNISKIIAGACKW</sequence>
<dbReference type="PATRIC" id="fig|1502.177.peg.1672"/>
<evidence type="ECO:0000313" key="1">
    <source>
        <dbReference type="EMBL" id="AMN35725.1"/>
    </source>
</evidence>
<dbReference type="InterPro" id="IPR010064">
    <property type="entry name" value="HK97-gp10_tail"/>
</dbReference>
<dbReference type="OrthoDB" id="4457835at2"/>
<name>A0A127EIC6_CLOPF</name>
<dbReference type="AlphaFoldDB" id="A0A127EIC6"/>
<dbReference type="RefSeq" id="WP_061428036.1">
    <property type="nucleotide sequence ID" value="NZ_CATNZO010000001.1"/>
</dbReference>
<proteinExistence type="predicted"/>
<dbReference type="EMBL" id="CP010994">
    <property type="protein sequence ID" value="AMN35725.1"/>
    <property type="molecule type" value="Genomic_DNA"/>
</dbReference>
<dbReference type="Proteomes" id="UP000070260">
    <property type="component" value="Chromosome"/>
</dbReference>
<reference evidence="1 2" key="1">
    <citation type="journal article" date="2016" name="PLoS ONE">
        <title>Plasmid Characterization and Chromosome Analysis of Two netF+ Clostridium perfringens Isolates Associated with Foal and Canine Necrotizing Enteritis.</title>
        <authorList>
            <person name="Mehdizadeh Gohari I."/>
            <person name="Kropinski A.M."/>
            <person name="Weese S.J."/>
            <person name="Parreira V.R."/>
            <person name="Whitehead A.E."/>
            <person name="Boerlin P."/>
            <person name="Prescott J.F."/>
        </authorList>
    </citation>
    <scope>NUCLEOTIDE SEQUENCE [LARGE SCALE GENOMIC DNA]</scope>
    <source>
        <strain evidence="1 2">JP838</strain>
    </source>
</reference>
<dbReference type="Pfam" id="PF04883">
    <property type="entry name" value="HK97-gp10_like"/>
    <property type="match status" value="1"/>
</dbReference>
<organism evidence="1 2">
    <name type="scientific">Clostridium perfringens</name>
    <dbReference type="NCBI Taxonomy" id="1502"/>
    <lineage>
        <taxon>Bacteria</taxon>
        <taxon>Bacillati</taxon>
        <taxon>Bacillota</taxon>
        <taxon>Clostridia</taxon>
        <taxon>Eubacteriales</taxon>
        <taxon>Clostridiaceae</taxon>
        <taxon>Clostridium</taxon>
    </lineage>
</organism>
<evidence type="ECO:0000313" key="2">
    <source>
        <dbReference type="Proteomes" id="UP000070260"/>
    </source>
</evidence>
<accession>A0A127EIC6</accession>
<gene>
    <name evidence="1" type="ORF">JFP838_08165</name>
</gene>
<protein>
    <submittedName>
        <fullName evidence="1">Uncharacterized protein</fullName>
    </submittedName>
</protein>